<dbReference type="RefSeq" id="WP_058624077.1">
    <property type="nucleotide sequence ID" value="NZ_LDRT01000069.1"/>
</dbReference>
<proteinExistence type="predicted"/>
<comment type="caution">
    <text evidence="2">The sequence shown here is derived from an EMBL/GenBank/DDBJ whole genome shotgun (WGS) entry which is preliminary data.</text>
</comment>
<dbReference type="GO" id="GO:0008270">
    <property type="term" value="F:zinc ion binding"/>
    <property type="evidence" value="ECO:0007669"/>
    <property type="project" value="InterPro"/>
</dbReference>
<dbReference type="SUPFAM" id="SSF53187">
    <property type="entry name" value="Zn-dependent exopeptidases"/>
    <property type="match status" value="1"/>
</dbReference>
<gene>
    <name evidence="2" type="ORF">NS220_10955</name>
</gene>
<name>A0A147EW53_MICTE</name>
<dbReference type="OrthoDB" id="4499135at2"/>
<protein>
    <recommendedName>
        <fullName evidence="1">Peptidase M14 domain-containing protein</fullName>
    </recommendedName>
</protein>
<organism evidence="2 3">
    <name type="scientific">Microbacterium testaceum</name>
    <name type="common">Aureobacterium testaceum</name>
    <name type="synonym">Brevibacterium testaceum</name>
    <dbReference type="NCBI Taxonomy" id="2033"/>
    <lineage>
        <taxon>Bacteria</taxon>
        <taxon>Bacillati</taxon>
        <taxon>Actinomycetota</taxon>
        <taxon>Actinomycetes</taxon>
        <taxon>Micrococcales</taxon>
        <taxon>Microbacteriaceae</taxon>
        <taxon>Microbacterium</taxon>
    </lineage>
</organism>
<feature type="domain" description="Peptidase M14" evidence="1">
    <location>
        <begin position="26"/>
        <end position="193"/>
    </location>
</feature>
<accession>A0A147EW53</accession>
<dbReference type="EMBL" id="LDRT01000069">
    <property type="protein sequence ID" value="KTR93919.1"/>
    <property type="molecule type" value="Genomic_DNA"/>
</dbReference>
<sequence>MPSLTLPQPSLTGFPTVDALETAFLALAESAPHLVRRRILGSSRLGEPIPVYEIGDGPAHAVIAGGVHPNEPIGFHTALTLAEQLVEDEGLRRELGMTFHIVPCIDPDGTRMNEGWFASPGDRGSYGRAFYRPAPDEQVEWSFPLSYKRLHFDRVLPETRALADLFDEVEPALFVGLHNAEVGGVYFYVNRDDDALVRELSAIPARHGLPLDVGEPESPDLVRLGDAVFRCPTVAERYDYLEGLGLDPLAEASGGGSADYLQRHGTLVMVAELPYWTHDDVVDEGSGGISYRRVVQDRAEALRALGEALGGALSRVDAHLTIPSPMLRGARAFAPLMTALADAESERARRLVLDRIATRAEVFSNEDAVRSFRLRFGGMLLRALEVECAAGVAHDTVRRERDSFRRVYEEWVAEAERVPLRALPLADLVGVQLDAVLAAARAAVTA</sequence>
<evidence type="ECO:0000313" key="3">
    <source>
        <dbReference type="Proteomes" id="UP000075025"/>
    </source>
</evidence>
<evidence type="ECO:0000259" key="1">
    <source>
        <dbReference type="Pfam" id="PF00246"/>
    </source>
</evidence>
<dbReference type="Proteomes" id="UP000075025">
    <property type="component" value="Unassembled WGS sequence"/>
</dbReference>
<evidence type="ECO:0000313" key="2">
    <source>
        <dbReference type="EMBL" id="KTR93919.1"/>
    </source>
</evidence>
<dbReference type="GO" id="GO:0004181">
    <property type="term" value="F:metallocarboxypeptidase activity"/>
    <property type="evidence" value="ECO:0007669"/>
    <property type="project" value="InterPro"/>
</dbReference>
<dbReference type="InterPro" id="IPR000834">
    <property type="entry name" value="Peptidase_M14"/>
</dbReference>
<reference evidence="2 3" key="1">
    <citation type="journal article" date="2016" name="Front. Microbiol.">
        <title>Genomic Resource of Rice Seed Associated Bacteria.</title>
        <authorList>
            <person name="Midha S."/>
            <person name="Bansal K."/>
            <person name="Sharma S."/>
            <person name="Kumar N."/>
            <person name="Patil P.P."/>
            <person name="Chaudhry V."/>
            <person name="Patil P.B."/>
        </authorList>
    </citation>
    <scope>NUCLEOTIDE SEQUENCE [LARGE SCALE GENOMIC DNA]</scope>
    <source>
        <strain evidence="2 3">NS220</strain>
    </source>
</reference>
<dbReference type="Gene3D" id="3.40.630.10">
    <property type="entry name" value="Zn peptidases"/>
    <property type="match status" value="1"/>
</dbReference>
<dbReference type="GO" id="GO:0006508">
    <property type="term" value="P:proteolysis"/>
    <property type="evidence" value="ECO:0007669"/>
    <property type="project" value="InterPro"/>
</dbReference>
<dbReference type="PATRIC" id="fig|2033.6.peg.3332"/>
<dbReference type="Pfam" id="PF00246">
    <property type="entry name" value="Peptidase_M14"/>
    <property type="match status" value="1"/>
</dbReference>
<dbReference type="AlphaFoldDB" id="A0A147EW53"/>